<reference evidence="1" key="1">
    <citation type="journal article" date="2021" name="New Phytol.">
        <title>Evolutionary innovations through gain and loss of genes in the ectomycorrhizal Boletales.</title>
        <authorList>
            <person name="Wu G."/>
            <person name="Miyauchi S."/>
            <person name="Morin E."/>
            <person name="Kuo A."/>
            <person name="Drula E."/>
            <person name="Varga T."/>
            <person name="Kohler A."/>
            <person name="Feng B."/>
            <person name="Cao Y."/>
            <person name="Lipzen A."/>
            <person name="Daum C."/>
            <person name="Hundley H."/>
            <person name="Pangilinan J."/>
            <person name="Johnson J."/>
            <person name="Barry K."/>
            <person name="LaButti K."/>
            <person name="Ng V."/>
            <person name="Ahrendt S."/>
            <person name="Min B."/>
            <person name="Choi I.G."/>
            <person name="Park H."/>
            <person name="Plett J.M."/>
            <person name="Magnuson J."/>
            <person name="Spatafora J.W."/>
            <person name="Nagy L.G."/>
            <person name="Henrissat B."/>
            <person name="Grigoriev I.V."/>
            <person name="Yang Z.L."/>
            <person name="Xu J."/>
            <person name="Martin F.M."/>
        </authorList>
    </citation>
    <scope>NUCLEOTIDE SEQUENCE</scope>
    <source>
        <strain evidence="1">KUC20120723A-06</strain>
    </source>
</reference>
<comment type="caution">
    <text evidence="1">The sequence shown here is derived from an EMBL/GenBank/DDBJ whole genome shotgun (WGS) entry which is preliminary data.</text>
</comment>
<gene>
    <name evidence="1" type="ORF">BV22DRAFT_1133495</name>
</gene>
<accession>A0ACB8B396</accession>
<organism evidence="1 2">
    <name type="scientific">Leucogyrophana mollusca</name>
    <dbReference type="NCBI Taxonomy" id="85980"/>
    <lineage>
        <taxon>Eukaryota</taxon>
        <taxon>Fungi</taxon>
        <taxon>Dikarya</taxon>
        <taxon>Basidiomycota</taxon>
        <taxon>Agaricomycotina</taxon>
        <taxon>Agaricomycetes</taxon>
        <taxon>Agaricomycetidae</taxon>
        <taxon>Boletales</taxon>
        <taxon>Boletales incertae sedis</taxon>
        <taxon>Leucogyrophana</taxon>
    </lineage>
</organism>
<evidence type="ECO:0000313" key="2">
    <source>
        <dbReference type="Proteomes" id="UP000790709"/>
    </source>
</evidence>
<proteinExistence type="predicted"/>
<dbReference type="EMBL" id="MU266620">
    <property type="protein sequence ID" value="KAH7919899.1"/>
    <property type="molecule type" value="Genomic_DNA"/>
</dbReference>
<name>A0ACB8B396_9AGAM</name>
<keyword evidence="2" id="KW-1185">Reference proteome</keyword>
<sequence>MADAETARLCTQIIQTHFGPLAAAVAFALLTRGRLSLVQLIRFTTLKPRTVRTAVLALVQHNILWHSQTDEEGEMLEFNTLECLMRLRFGRFVWQAEDMFGPSAAEIVQLVLDHGKLRPPDIISKLSVYDPKSSSIYSQTLYKLVTAAYLKPSTILSHNSPRDKRIKYEAEEKAKISGFPTAKELREAKETAEARLKREEEEAERVGLKRKPKDQISQRSSKRKVVDGEIVDDEVYFRVNFDRFNTHIRNKLIEMAVRERFNESATLVIRATLKATETKQKSLADARSDPTSTSAIAMHIADDDDLATGLMTSSKKPSNASLVKDYLTMMSSADNPTPAGRAASFVSLTENKVHVEFDIISRRLRRRVLEAVTRERHGDDGVRIVRLLLDVGKMDEKQIAKVAMMANKDVRPLLSALSSDFIISTQEVPRSADRNPTRTFYLWHVDLQKAYSTLLGSLYKTLYNINVRRQAEQEEPNVRAVLVKRERSDVAQNENLLSRMERDVLKEWEAKREKLTVLELRVEEAVFILRDLDTGSNNDL</sequence>
<protein>
    <submittedName>
        <fullName evidence="1">Uncharacterized protein</fullName>
    </submittedName>
</protein>
<dbReference type="Proteomes" id="UP000790709">
    <property type="component" value="Unassembled WGS sequence"/>
</dbReference>
<evidence type="ECO:0000313" key="1">
    <source>
        <dbReference type="EMBL" id="KAH7919899.1"/>
    </source>
</evidence>